<dbReference type="Proteomes" id="UP001529510">
    <property type="component" value="Unassembled WGS sequence"/>
</dbReference>
<protein>
    <submittedName>
        <fullName evidence="2">Uncharacterized protein</fullName>
    </submittedName>
</protein>
<accession>A0ABD0RT19</accession>
<gene>
    <name evidence="2" type="ORF">M9458_003652</name>
</gene>
<comment type="caution">
    <text evidence="2">The sequence shown here is derived from an EMBL/GenBank/DDBJ whole genome shotgun (WGS) entry which is preliminary data.</text>
</comment>
<organism evidence="2 3">
    <name type="scientific">Cirrhinus mrigala</name>
    <name type="common">Mrigala</name>
    <dbReference type="NCBI Taxonomy" id="683832"/>
    <lineage>
        <taxon>Eukaryota</taxon>
        <taxon>Metazoa</taxon>
        <taxon>Chordata</taxon>
        <taxon>Craniata</taxon>
        <taxon>Vertebrata</taxon>
        <taxon>Euteleostomi</taxon>
        <taxon>Actinopterygii</taxon>
        <taxon>Neopterygii</taxon>
        <taxon>Teleostei</taxon>
        <taxon>Ostariophysi</taxon>
        <taxon>Cypriniformes</taxon>
        <taxon>Cyprinidae</taxon>
        <taxon>Labeoninae</taxon>
        <taxon>Labeonini</taxon>
        <taxon>Cirrhinus</taxon>
    </lineage>
</organism>
<evidence type="ECO:0000313" key="3">
    <source>
        <dbReference type="Proteomes" id="UP001529510"/>
    </source>
</evidence>
<name>A0ABD0RT19_CIRMR</name>
<sequence>PDSNLIDGDSSSSSDSNHTSTPVLQSLFYDGASWPSGSRQPCKDGSALAGCAVLKLNSSLDNSLTLEIYPGNLDMHGPDGESVFEPRTNDSTNHRSNLLQLHQVEPVQTPHSE</sequence>
<evidence type="ECO:0000313" key="2">
    <source>
        <dbReference type="EMBL" id="KAL0200465.1"/>
    </source>
</evidence>
<evidence type="ECO:0000256" key="1">
    <source>
        <dbReference type="SAM" id="MobiDB-lite"/>
    </source>
</evidence>
<feature type="region of interest" description="Disordered" evidence="1">
    <location>
        <begin position="77"/>
        <end position="113"/>
    </location>
</feature>
<proteinExistence type="predicted"/>
<feature type="non-terminal residue" evidence="2">
    <location>
        <position position="113"/>
    </location>
</feature>
<feature type="compositionally biased region" description="Low complexity" evidence="1">
    <location>
        <begin position="1"/>
        <end position="16"/>
    </location>
</feature>
<reference evidence="2 3" key="1">
    <citation type="submission" date="2024-05" db="EMBL/GenBank/DDBJ databases">
        <title>Genome sequencing and assembly of Indian major carp, Cirrhinus mrigala (Hamilton, 1822).</title>
        <authorList>
            <person name="Mohindra V."/>
            <person name="Chowdhury L.M."/>
            <person name="Lal K."/>
            <person name="Jena J.K."/>
        </authorList>
    </citation>
    <scope>NUCLEOTIDE SEQUENCE [LARGE SCALE GENOMIC DNA]</scope>
    <source>
        <strain evidence="2">CM1030</strain>
        <tissue evidence="2">Blood</tissue>
    </source>
</reference>
<dbReference type="EMBL" id="JAMKFB020000002">
    <property type="protein sequence ID" value="KAL0200465.1"/>
    <property type="molecule type" value="Genomic_DNA"/>
</dbReference>
<feature type="non-terminal residue" evidence="2">
    <location>
        <position position="1"/>
    </location>
</feature>
<keyword evidence="3" id="KW-1185">Reference proteome</keyword>
<dbReference type="AlphaFoldDB" id="A0ABD0RT19"/>
<feature type="compositionally biased region" description="Polar residues" evidence="1">
    <location>
        <begin position="89"/>
        <end position="100"/>
    </location>
</feature>
<feature type="region of interest" description="Disordered" evidence="1">
    <location>
        <begin position="1"/>
        <end position="22"/>
    </location>
</feature>